<evidence type="ECO:0000313" key="13">
    <source>
        <dbReference type="Proteomes" id="UP000006310"/>
    </source>
</evidence>
<feature type="active site" evidence="9">
    <location>
        <position position="230"/>
    </location>
</feature>
<evidence type="ECO:0000256" key="1">
    <source>
        <dbReference type="ARBA" id="ARBA00008078"/>
    </source>
</evidence>
<evidence type="ECO:0000256" key="3">
    <source>
        <dbReference type="ARBA" id="ARBA00022694"/>
    </source>
</evidence>
<reference evidence="13" key="2">
    <citation type="submission" date="2012-08" db="EMBL/GenBank/DDBJ databases">
        <title>Genome sequence of Kazachstania naganishii.</title>
        <authorList>
            <person name="Gordon J.L."/>
            <person name="Armisen D."/>
            <person name="Proux-Wera E."/>
            <person name="OhEigeartaigh S.S."/>
            <person name="Byrne K.P."/>
            <person name="Wolfe K.H."/>
        </authorList>
    </citation>
    <scope>NUCLEOTIDE SEQUENCE [LARGE SCALE GENOMIC DNA]</scope>
    <source>
        <strain evidence="13">ATCC MYA-139 / BCRC 22969 / CBS 8797 / CCRC 22969 / KCTC 17520 / NBRC 10181 / NCYC 3082</strain>
    </source>
</reference>
<evidence type="ECO:0000256" key="4">
    <source>
        <dbReference type="ARBA" id="ARBA00023239"/>
    </source>
</evidence>
<dbReference type="Pfam" id="PF26577">
    <property type="entry name" value="TSEN34_N"/>
    <property type="match status" value="1"/>
</dbReference>
<keyword evidence="13" id="KW-1185">Reference proteome</keyword>
<dbReference type="PANTHER" id="PTHR13070">
    <property type="entry name" value="TRNA-SPLICING ENDONUCLEASE SUBUNIT SEN34-RELATED"/>
    <property type="match status" value="1"/>
</dbReference>
<dbReference type="PIRSF" id="PIRSF017250">
    <property type="entry name" value="tRNA_splic_SEN34"/>
    <property type="match status" value="1"/>
</dbReference>
<dbReference type="HOGENOM" id="CLU_049366_0_0_1"/>
<dbReference type="CDD" id="cd22363">
    <property type="entry name" value="tRNA-intron_lyase_C"/>
    <property type="match status" value="1"/>
</dbReference>
<feature type="active site" evidence="9">
    <location>
        <position position="263"/>
    </location>
</feature>
<dbReference type="InterPro" id="IPR006677">
    <property type="entry name" value="tRNA_intron_Endonuc_cat-like"/>
</dbReference>
<dbReference type="InterPro" id="IPR011856">
    <property type="entry name" value="tRNA_endonuc-like_dom_sf"/>
</dbReference>
<dbReference type="InterPro" id="IPR059049">
    <property type="entry name" value="TSEN34_N"/>
</dbReference>
<dbReference type="InterPro" id="IPR016690">
    <property type="entry name" value="TSEN34"/>
</dbReference>
<dbReference type="PANTHER" id="PTHR13070:SF0">
    <property type="entry name" value="TRNA-SPLICING ENDONUCLEASE SUBUNIT SEN34"/>
    <property type="match status" value="1"/>
</dbReference>
<dbReference type="KEGG" id="kng:KNAG_0B05570"/>
<feature type="domain" description="tRNA intron endonuclease catalytic" evidence="10">
    <location>
        <begin position="193"/>
        <end position="275"/>
    </location>
</feature>
<comment type="subunit">
    <text evidence="6">Heterotetramer composed of SEN2, SEN15, SEN34 and SEN54. Interacts directly with SEN15.</text>
</comment>
<dbReference type="FunFam" id="3.40.1350.10:FF:000008">
    <property type="entry name" value="tRNA-splicing endonuclease subunit Sen34"/>
    <property type="match status" value="1"/>
</dbReference>
<evidence type="ECO:0000256" key="2">
    <source>
        <dbReference type="ARBA" id="ARBA00012573"/>
    </source>
</evidence>
<comment type="function">
    <text evidence="5">Constitutes one of the two catalytic subunit of the tRNA-splicing endonuclease complex, a complex responsible for identification and cleavage of the splice sites in pre-tRNA. It cleaves pre-tRNA at the 5'- and 3'-splice sites to release the intron. The products are an intron and two tRNA half-molecules bearing 2',3'-cyclic phosphate and 5'-OH termini. There are no conserved sequences at the splice sites, but the intron is invariably located at the same site in the gene, placing the splice sites an invariant distance from the constant structural features of the tRNA body. It probably carries the active site for 3'-splice site cleavage.</text>
</comment>
<dbReference type="InterPro" id="IPR036167">
    <property type="entry name" value="tRNA_intron_Endo_cat-like_sf"/>
</dbReference>
<evidence type="ECO:0000259" key="10">
    <source>
        <dbReference type="Pfam" id="PF01974"/>
    </source>
</evidence>
<evidence type="ECO:0000256" key="8">
    <source>
        <dbReference type="PIRNR" id="PIRNR017250"/>
    </source>
</evidence>
<keyword evidence="4 8" id="KW-0456">Lyase</keyword>
<dbReference type="GO" id="GO:0000213">
    <property type="term" value="F:tRNA-intron lyase activity"/>
    <property type="evidence" value="ECO:0007669"/>
    <property type="project" value="UniProtKB-UniRule"/>
</dbReference>
<dbReference type="EC" id="4.6.1.16" evidence="2 8"/>
<dbReference type="GO" id="GO:0000214">
    <property type="term" value="C:tRNA-intron endonuclease complex"/>
    <property type="evidence" value="ECO:0007669"/>
    <property type="project" value="UniProtKB-UniRule"/>
</dbReference>
<dbReference type="GeneID" id="34524640"/>
<dbReference type="Pfam" id="PF01974">
    <property type="entry name" value="tRNA_int_endo"/>
    <property type="match status" value="1"/>
</dbReference>
<dbReference type="OrthoDB" id="48041at2759"/>
<evidence type="ECO:0000256" key="9">
    <source>
        <dbReference type="PIRSR" id="PIRSR017250-50"/>
    </source>
</evidence>
<evidence type="ECO:0000256" key="6">
    <source>
        <dbReference type="ARBA" id="ARBA00062123"/>
    </source>
</evidence>
<proteinExistence type="inferred from homology"/>
<gene>
    <name evidence="12" type="primary">KNAG0B05570</name>
    <name evidence="12" type="ordered locus">KNAG_0B05570</name>
</gene>
<dbReference type="Proteomes" id="UP000006310">
    <property type="component" value="Chromosome 2"/>
</dbReference>
<feature type="domain" description="TSEN34 N-terminal" evidence="11">
    <location>
        <begin position="22"/>
        <end position="81"/>
    </location>
</feature>
<feature type="active site" evidence="9">
    <location>
        <position position="222"/>
    </location>
</feature>
<dbReference type="eggNOG" id="KOG4133">
    <property type="taxonomic scope" value="Eukaryota"/>
</dbReference>
<dbReference type="NCBIfam" id="TIGR00324">
    <property type="entry name" value="endA"/>
    <property type="match status" value="1"/>
</dbReference>
<dbReference type="STRING" id="1071383.J7R2G2"/>
<evidence type="ECO:0000256" key="5">
    <source>
        <dbReference type="ARBA" id="ARBA00059865"/>
    </source>
</evidence>
<name>J7R2G2_HUIN7</name>
<protein>
    <recommendedName>
        <fullName evidence="7 8">tRNA-splicing endonuclease subunit Sen34</fullName>
        <ecNumber evidence="2 8">4.6.1.16</ecNumber>
    </recommendedName>
</protein>
<keyword evidence="3 8" id="KW-0819">tRNA processing</keyword>
<accession>J7R2G2</accession>
<dbReference type="EMBL" id="HE978315">
    <property type="protein sequence ID" value="CCK68990.1"/>
    <property type="molecule type" value="Genomic_DNA"/>
</dbReference>
<comment type="similarity">
    <text evidence="1 8">Belongs to the tRNA-intron endonuclease family.</text>
</comment>
<dbReference type="GO" id="GO:0000379">
    <property type="term" value="P:tRNA-type intron splice site recognition and cleavage"/>
    <property type="evidence" value="ECO:0007669"/>
    <property type="project" value="UniProtKB-UniRule"/>
</dbReference>
<dbReference type="SUPFAM" id="SSF53032">
    <property type="entry name" value="tRNA-intron endonuclease catalytic domain-like"/>
    <property type="match status" value="1"/>
</dbReference>
<evidence type="ECO:0000313" key="12">
    <source>
        <dbReference type="EMBL" id="CCK68990.1"/>
    </source>
</evidence>
<dbReference type="AlphaFoldDB" id="J7R2G2"/>
<dbReference type="GO" id="GO:0003676">
    <property type="term" value="F:nucleic acid binding"/>
    <property type="evidence" value="ECO:0007669"/>
    <property type="project" value="InterPro"/>
</dbReference>
<evidence type="ECO:0000259" key="11">
    <source>
        <dbReference type="Pfam" id="PF26577"/>
    </source>
</evidence>
<sequence>MVNKIRISVVVQGTDASDLVLTPLIFKLEDVERARKLGVCGILAGTLPTAAQQNMFLSVPLKLMAEEAIWLFLSGHAEVVHLRSPTSSLIGNLIKENLESLQAANESKLQESFRLQRQFKVEQHRLKLESLGRLPPGGELPHDPQIDSLIDSSLFVETANSSSILSKLSSKQQQDGCIDAQIINCMIANYSNWDNYLLYQSLRENGYVLSPGARFGGLYIAYPGDPLRYHSHITVQPAIDYYKEGIDLTLLTSGARLGTSVKKMWVIGGVKNYGTKQEELRKPKAPADVSFFSIEWAGFG</sequence>
<dbReference type="RefSeq" id="XP_022463236.1">
    <property type="nucleotide sequence ID" value="XM_022606551.1"/>
</dbReference>
<evidence type="ECO:0000256" key="7">
    <source>
        <dbReference type="ARBA" id="ARBA00070870"/>
    </source>
</evidence>
<dbReference type="InterPro" id="IPR006676">
    <property type="entry name" value="tRNA_splic"/>
</dbReference>
<dbReference type="OMA" id="RTFSLEW"/>
<dbReference type="Gene3D" id="3.40.1350.10">
    <property type="match status" value="1"/>
</dbReference>
<organism evidence="12 13">
    <name type="scientific">Huiozyma naganishii (strain ATCC MYA-139 / BCRC 22969 / CBS 8797 / KCTC 17520 / NBRC 10181 / NCYC 3082 / Yp74L-3)</name>
    <name type="common">Yeast</name>
    <name type="synonym">Kazachstania naganishii</name>
    <dbReference type="NCBI Taxonomy" id="1071383"/>
    <lineage>
        <taxon>Eukaryota</taxon>
        <taxon>Fungi</taxon>
        <taxon>Dikarya</taxon>
        <taxon>Ascomycota</taxon>
        <taxon>Saccharomycotina</taxon>
        <taxon>Saccharomycetes</taxon>
        <taxon>Saccharomycetales</taxon>
        <taxon>Saccharomycetaceae</taxon>
        <taxon>Huiozyma</taxon>
    </lineage>
</organism>
<reference evidence="12 13" key="1">
    <citation type="journal article" date="2011" name="Proc. Natl. Acad. Sci. U.S.A.">
        <title>Evolutionary erosion of yeast sex chromosomes by mating-type switching accidents.</title>
        <authorList>
            <person name="Gordon J.L."/>
            <person name="Armisen D."/>
            <person name="Proux-Wera E."/>
            <person name="Oheigeartaigh S.S."/>
            <person name="Byrne K.P."/>
            <person name="Wolfe K.H."/>
        </authorList>
    </citation>
    <scope>NUCLEOTIDE SEQUENCE [LARGE SCALE GENOMIC DNA]</scope>
    <source>
        <strain evidence="13">ATCC MYA-139 / BCRC 22969 / CBS 8797 / CCRC 22969 / KCTC 17520 / NBRC 10181 / NCYC 3082</strain>
    </source>
</reference>